<evidence type="ECO:0000313" key="2">
    <source>
        <dbReference type="EnsemblPlants" id="AES78266"/>
    </source>
</evidence>
<proteinExistence type="predicted"/>
<accession>G7L116</accession>
<evidence type="ECO:0000313" key="1">
    <source>
        <dbReference type="EMBL" id="AES78266.1"/>
    </source>
</evidence>
<protein>
    <submittedName>
        <fullName evidence="1">Chromatin remodeling protein, putative</fullName>
    </submittedName>
</protein>
<evidence type="ECO:0000313" key="3">
    <source>
        <dbReference type="Proteomes" id="UP000002051"/>
    </source>
</evidence>
<keyword evidence="3" id="KW-1185">Reference proteome</keyword>
<gene>
    <name evidence="1" type="ordered locus">MTR_7g026610</name>
</gene>
<reference evidence="1 3" key="2">
    <citation type="journal article" date="2014" name="BMC Genomics">
        <title>An improved genome release (version Mt4.0) for the model legume Medicago truncatula.</title>
        <authorList>
            <person name="Tang H."/>
            <person name="Krishnakumar V."/>
            <person name="Bidwell S."/>
            <person name="Rosen B."/>
            <person name="Chan A."/>
            <person name="Zhou S."/>
            <person name="Gentzbittel L."/>
            <person name="Childs K.L."/>
            <person name="Yandell M."/>
            <person name="Gundlach H."/>
            <person name="Mayer K.F."/>
            <person name="Schwartz D.C."/>
            <person name="Town C.D."/>
        </authorList>
    </citation>
    <scope>GENOME REANNOTATION</scope>
    <source>
        <strain evidence="2 3">cv. Jemalong A17</strain>
    </source>
</reference>
<reference evidence="1 3" key="1">
    <citation type="journal article" date="2011" name="Nature">
        <title>The Medicago genome provides insight into the evolution of rhizobial symbioses.</title>
        <authorList>
            <person name="Young N.D."/>
            <person name="Debelle F."/>
            <person name="Oldroyd G.E."/>
            <person name="Geurts R."/>
            <person name="Cannon S.B."/>
            <person name="Udvardi M.K."/>
            <person name="Benedito V.A."/>
            <person name="Mayer K.F."/>
            <person name="Gouzy J."/>
            <person name="Schoof H."/>
            <person name="Van de Peer Y."/>
            <person name="Proost S."/>
            <person name="Cook D.R."/>
            <person name="Meyers B.C."/>
            <person name="Spannagl M."/>
            <person name="Cheung F."/>
            <person name="De Mita S."/>
            <person name="Krishnakumar V."/>
            <person name="Gundlach H."/>
            <person name="Zhou S."/>
            <person name="Mudge J."/>
            <person name="Bharti A.K."/>
            <person name="Murray J.D."/>
            <person name="Naoumkina M.A."/>
            <person name="Rosen B."/>
            <person name="Silverstein K.A."/>
            <person name="Tang H."/>
            <person name="Rombauts S."/>
            <person name="Zhao P.X."/>
            <person name="Zhou P."/>
            <person name="Barbe V."/>
            <person name="Bardou P."/>
            <person name="Bechner M."/>
            <person name="Bellec A."/>
            <person name="Berger A."/>
            <person name="Berges H."/>
            <person name="Bidwell S."/>
            <person name="Bisseling T."/>
            <person name="Choisne N."/>
            <person name="Couloux A."/>
            <person name="Denny R."/>
            <person name="Deshpande S."/>
            <person name="Dai X."/>
            <person name="Doyle J.J."/>
            <person name="Dudez A.M."/>
            <person name="Farmer A.D."/>
            <person name="Fouteau S."/>
            <person name="Franken C."/>
            <person name="Gibelin C."/>
            <person name="Gish J."/>
            <person name="Goldstein S."/>
            <person name="Gonzalez A.J."/>
            <person name="Green P.J."/>
            <person name="Hallab A."/>
            <person name="Hartog M."/>
            <person name="Hua A."/>
            <person name="Humphray S.J."/>
            <person name="Jeong D.H."/>
            <person name="Jing Y."/>
            <person name="Jocker A."/>
            <person name="Kenton S.M."/>
            <person name="Kim D.J."/>
            <person name="Klee K."/>
            <person name="Lai H."/>
            <person name="Lang C."/>
            <person name="Lin S."/>
            <person name="Macmil S.L."/>
            <person name="Magdelenat G."/>
            <person name="Matthews L."/>
            <person name="McCorrison J."/>
            <person name="Monaghan E.L."/>
            <person name="Mun J.H."/>
            <person name="Najar F.Z."/>
            <person name="Nicholson C."/>
            <person name="Noirot C."/>
            <person name="O'Bleness M."/>
            <person name="Paule C.R."/>
            <person name="Poulain J."/>
            <person name="Prion F."/>
            <person name="Qin B."/>
            <person name="Qu C."/>
            <person name="Retzel E.F."/>
            <person name="Riddle C."/>
            <person name="Sallet E."/>
            <person name="Samain S."/>
            <person name="Samson N."/>
            <person name="Sanders I."/>
            <person name="Saurat O."/>
            <person name="Scarpelli C."/>
            <person name="Schiex T."/>
            <person name="Segurens B."/>
            <person name="Severin A.J."/>
            <person name="Sherrier D.J."/>
            <person name="Shi R."/>
            <person name="Sims S."/>
            <person name="Singer S.R."/>
            <person name="Sinharoy S."/>
            <person name="Sterck L."/>
            <person name="Viollet A."/>
            <person name="Wang B.B."/>
            <person name="Wang K."/>
            <person name="Wang M."/>
            <person name="Wang X."/>
            <person name="Warfsmann J."/>
            <person name="Weissenbach J."/>
            <person name="White D.D."/>
            <person name="White J.D."/>
            <person name="Wiley G.B."/>
            <person name="Wincker P."/>
            <person name="Xing Y."/>
            <person name="Yang L."/>
            <person name="Yao Z."/>
            <person name="Ying F."/>
            <person name="Zhai J."/>
            <person name="Zhou L."/>
            <person name="Zuber A."/>
            <person name="Denarie J."/>
            <person name="Dixon R.A."/>
            <person name="May G.D."/>
            <person name="Schwartz D.C."/>
            <person name="Rogers J."/>
            <person name="Quetier F."/>
            <person name="Town C.D."/>
            <person name="Roe B.A."/>
        </authorList>
    </citation>
    <scope>NUCLEOTIDE SEQUENCE [LARGE SCALE GENOMIC DNA]</scope>
    <source>
        <strain evidence="1">A17</strain>
        <strain evidence="2 3">cv. Jemalong A17</strain>
    </source>
</reference>
<dbReference type="AlphaFoldDB" id="G7L116"/>
<dbReference type="Proteomes" id="UP000002051">
    <property type="component" value="Unassembled WGS sequence"/>
</dbReference>
<dbReference type="EnsemblPlants" id="AES78266">
    <property type="protein sequence ID" value="AES78266"/>
    <property type="gene ID" value="MTR_7g026610"/>
</dbReference>
<organism evidence="1 3">
    <name type="scientific">Medicago truncatula</name>
    <name type="common">Barrel medic</name>
    <name type="synonym">Medicago tribuloides</name>
    <dbReference type="NCBI Taxonomy" id="3880"/>
    <lineage>
        <taxon>Eukaryota</taxon>
        <taxon>Viridiplantae</taxon>
        <taxon>Streptophyta</taxon>
        <taxon>Embryophyta</taxon>
        <taxon>Tracheophyta</taxon>
        <taxon>Spermatophyta</taxon>
        <taxon>Magnoliopsida</taxon>
        <taxon>eudicotyledons</taxon>
        <taxon>Gunneridae</taxon>
        <taxon>Pentapetalae</taxon>
        <taxon>rosids</taxon>
        <taxon>fabids</taxon>
        <taxon>Fabales</taxon>
        <taxon>Fabaceae</taxon>
        <taxon>Papilionoideae</taxon>
        <taxon>50 kb inversion clade</taxon>
        <taxon>NPAAA clade</taxon>
        <taxon>Hologalegina</taxon>
        <taxon>IRL clade</taxon>
        <taxon>Trifolieae</taxon>
        <taxon>Medicago</taxon>
    </lineage>
</organism>
<reference evidence="2" key="3">
    <citation type="submission" date="2015-04" db="UniProtKB">
        <authorList>
            <consortium name="EnsemblPlants"/>
        </authorList>
    </citation>
    <scope>IDENTIFICATION</scope>
    <source>
        <strain evidence="2">cv. Jemalong A17</strain>
    </source>
</reference>
<dbReference type="EMBL" id="CM001223">
    <property type="protein sequence ID" value="AES78266.1"/>
    <property type="molecule type" value="Genomic_DNA"/>
</dbReference>
<sequence>MKRNLVMNPSYKGNFLSDLSCFVSTSLLKKVSFSIRSVQNKIVYHVMENDTDIINPSLINIVNFKSEKGSIVQVIYVFDMFCD</sequence>
<dbReference type="HOGENOM" id="CLU_2546093_0_0_1"/>
<dbReference type="PaxDb" id="3880-AES78266"/>
<name>G7L116_MEDTR</name>